<dbReference type="AlphaFoldDB" id="A0A251TGW7"/>
<reference evidence="2" key="1">
    <citation type="journal article" date="2017" name="Nature">
        <title>The sunflower genome provides insights into oil metabolism, flowering and Asterid evolution.</title>
        <authorList>
            <person name="Badouin H."/>
            <person name="Gouzy J."/>
            <person name="Grassa C.J."/>
            <person name="Murat F."/>
            <person name="Staton S.E."/>
            <person name="Cottret L."/>
            <person name="Lelandais-Briere C."/>
            <person name="Owens G.L."/>
            <person name="Carrere S."/>
            <person name="Mayjonade B."/>
            <person name="Legrand L."/>
            <person name="Gill N."/>
            <person name="Kane N.C."/>
            <person name="Bowers J.E."/>
            <person name="Hubner S."/>
            <person name="Bellec A."/>
            <person name="Berard A."/>
            <person name="Berges H."/>
            <person name="Blanchet N."/>
            <person name="Boniface M.C."/>
            <person name="Brunel D."/>
            <person name="Catrice O."/>
            <person name="Chaidir N."/>
            <person name="Claudel C."/>
            <person name="Donnadieu C."/>
            <person name="Faraut T."/>
            <person name="Fievet G."/>
            <person name="Helmstetter N."/>
            <person name="King M."/>
            <person name="Knapp S.J."/>
            <person name="Lai Z."/>
            <person name="Le Paslier M.C."/>
            <person name="Lippi Y."/>
            <person name="Lorenzon L."/>
            <person name="Mandel J.R."/>
            <person name="Marage G."/>
            <person name="Marchand G."/>
            <person name="Marquand E."/>
            <person name="Bret-Mestries E."/>
            <person name="Morien E."/>
            <person name="Nambeesan S."/>
            <person name="Nguyen T."/>
            <person name="Pegot-Espagnet P."/>
            <person name="Pouilly N."/>
            <person name="Raftis F."/>
            <person name="Sallet E."/>
            <person name="Schiex T."/>
            <person name="Thomas J."/>
            <person name="Vandecasteele C."/>
            <person name="Vares D."/>
            <person name="Vear F."/>
            <person name="Vautrin S."/>
            <person name="Crespi M."/>
            <person name="Mangin B."/>
            <person name="Burke J.M."/>
            <person name="Salse J."/>
            <person name="Munos S."/>
            <person name="Vincourt P."/>
            <person name="Rieseberg L.H."/>
            <person name="Langlade N.B."/>
        </authorList>
    </citation>
    <scope>NUCLEOTIDE SEQUENCE [LARGE SCALE GENOMIC DNA]</scope>
    <source>
        <strain evidence="2">cv. SF193</strain>
    </source>
</reference>
<evidence type="ECO:0000313" key="1">
    <source>
        <dbReference type="EMBL" id="OTG09999.1"/>
    </source>
</evidence>
<organism evidence="1 2">
    <name type="scientific">Helianthus annuus</name>
    <name type="common">Common sunflower</name>
    <dbReference type="NCBI Taxonomy" id="4232"/>
    <lineage>
        <taxon>Eukaryota</taxon>
        <taxon>Viridiplantae</taxon>
        <taxon>Streptophyta</taxon>
        <taxon>Embryophyta</taxon>
        <taxon>Tracheophyta</taxon>
        <taxon>Spermatophyta</taxon>
        <taxon>Magnoliopsida</taxon>
        <taxon>eudicotyledons</taxon>
        <taxon>Gunneridae</taxon>
        <taxon>Pentapetalae</taxon>
        <taxon>asterids</taxon>
        <taxon>campanulids</taxon>
        <taxon>Asterales</taxon>
        <taxon>Asteraceae</taxon>
        <taxon>Asteroideae</taxon>
        <taxon>Heliantheae alliance</taxon>
        <taxon>Heliantheae</taxon>
        <taxon>Helianthus</taxon>
    </lineage>
</organism>
<proteinExistence type="predicted"/>
<dbReference type="InParanoid" id="A0A251TGW7"/>
<sequence>MDNKVSSILNNFSQLWTLLRQNTTQINPVYELNGSKENLSRQRNIKLNITNIPL</sequence>
<dbReference type="Proteomes" id="UP000215914">
    <property type="component" value="Chromosome 10"/>
</dbReference>
<evidence type="ECO:0000313" key="2">
    <source>
        <dbReference type="Proteomes" id="UP000215914"/>
    </source>
</evidence>
<accession>A0A251TGW7</accession>
<keyword evidence="2" id="KW-1185">Reference proteome</keyword>
<protein>
    <submittedName>
        <fullName evidence="1">Uncharacterized protein</fullName>
    </submittedName>
</protein>
<dbReference type="EMBL" id="CM007899">
    <property type="protein sequence ID" value="OTG09999.1"/>
    <property type="molecule type" value="Genomic_DNA"/>
</dbReference>
<name>A0A251TGW7_HELAN</name>
<gene>
    <name evidence="1" type="ORF">HannXRQ_Chr10g0282711</name>
</gene>